<evidence type="ECO:0000256" key="1">
    <source>
        <dbReference type="SAM" id="MobiDB-lite"/>
    </source>
</evidence>
<protein>
    <submittedName>
        <fullName evidence="2">Uncharacterized protein</fullName>
    </submittedName>
</protein>
<organism evidence="2 3">
    <name type="scientific">Reticulomyxa filosa</name>
    <dbReference type="NCBI Taxonomy" id="46433"/>
    <lineage>
        <taxon>Eukaryota</taxon>
        <taxon>Sar</taxon>
        <taxon>Rhizaria</taxon>
        <taxon>Retaria</taxon>
        <taxon>Foraminifera</taxon>
        <taxon>Monothalamids</taxon>
        <taxon>Reticulomyxidae</taxon>
        <taxon>Reticulomyxa</taxon>
    </lineage>
</organism>
<name>X6NTM0_RETFI</name>
<feature type="non-terminal residue" evidence="2">
    <location>
        <position position="1"/>
    </location>
</feature>
<keyword evidence="3" id="KW-1185">Reference proteome</keyword>
<feature type="compositionally biased region" description="Polar residues" evidence="1">
    <location>
        <begin position="21"/>
        <end position="33"/>
    </location>
</feature>
<evidence type="ECO:0000313" key="3">
    <source>
        <dbReference type="Proteomes" id="UP000023152"/>
    </source>
</evidence>
<dbReference type="EMBL" id="ASPP01005933">
    <property type="protein sequence ID" value="ETO29635.1"/>
    <property type="molecule type" value="Genomic_DNA"/>
</dbReference>
<reference evidence="2 3" key="1">
    <citation type="journal article" date="2013" name="Curr. Biol.">
        <title>The Genome of the Foraminiferan Reticulomyxa filosa.</title>
        <authorList>
            <person name="Glockner G."/>
            <person name="Hulsmann N."/>
            <person name="Schleicher M."/>
            <person name="Noegel A.A."/>
            <person name="Eichinger L."/>
            <person name="Gallinger C."/>
            <person name="Pawlowski J."/>
            <person name="Sierra R."/>
            <person name="Euteneuer U."/>
            <person name="Pillet L."/>
            <person name="Moustafa A."/>
            <person name="Platzer M."/>
            <person name="Groth M."/>
            <person name="Szafranski K."/>
            <person name="Schliwa M."/>
        </authorList>
    </citation>
    <scope>NUCLEOTIDE SEQUENCE [LARGE SCALE GENOMIC DNA]</scope>
</reference>
<gene>
    <name evidence="2" type="ORF">RFI_07483</name>
</gene>
<sequence>VGSIQNWCWKLHRIQHDLNDQVQQDSPNVSSPSHGYGDDDDDDDGNRHKDIHGNMRGNINHRNHTTKLSAVMQQVFPFLIAMRDLFFRKQSQIDNVDEFECVHWLTLFIELLHACEFFTLKIEQDIHYGRYKSSRFPFHRFFKHFPFAEEHLTRFGKHYVYGLFFCCSSVALLTYGPWKISRPQSWWGFGPFARQRVIQPLENAFHGIRDGLQNISANTTVEQHTPIDNASSQIEKKRSNTC</sequence>
<dbReference type="Proteomes" id="UP000023152">
    <property type="component" value="Unassembled WGS sequence"/>
</dbReference>
<dbReference type="AlphaFoldDB" id="X6NTM0"/>
<evidence type="ECO:0000313" key="2">
    <source>
        <dbReference type="EMBL" id="ETO29635.1"/>
    </source>
</evidence>
<proteinExistence type="predicted"/>
<feature type="region of interest" description="Disordered" evidence="1">
    <location>
        <begin position="21"/>
        <end position="61"/>
    </location>
</feature>
<comment type="caution">
    <text evidence="2">The sequence shown here is derived from an EMBL/GenBank/DDBJ whole genome shotgun (WGS) entry which is preliminary data.</text>
</comment>
<accession>X6NTM0</accession>